<keyword evidence="2" id="KW-1003">Cell membrane</keyword>
<keyword evidence="4" id="KW-0808">Transferase</keyword>
<dbReference type="EMBL" id="SRXV01000003">
    <property type="protein sequence ID" value="TGY92114.1"/>
    <property type="molecule type" value="Genomic_DNA"/>
</dbReference>
<feature type="transmembrane region" description="Helical" evidence="8">
    <location>
        <begin position="118"/>
        <end position="136"/>
    </location>
</feature>
<evidence type="ECO:0000313" key="10">
    <source>
        <dbReference type="Proteomes" id="UP000305451"/>
    </source>
</evidence>
<name>A0A4S2H8F8_9PROT</name>
<evidence type="ECO:0000256" key="5">
    <source>
        <dbReference type="ARBA" id="ARBA00022692"/>
    </source>
</evidence>
<keyword evidence="5 8" id="KW-0812">Transmembrane</keyword>
<dbReference type="Proteomes" id="UP000305451">
    <property type="component" value="Unassembled WGS sequence"/>
</dbReference>
<feature type="transmembrane region" description="Helical" evidence="8">
    <location>
        <begin position="390"/>
        <end position="411"/>
    </location>
</feature>
<dbReference type="GO" id="GO:0009103">
    <property type="term" value="P:lipopolysaccharide biosynthetic process"/>
    <property type="evidence" value="ECO:0007669"/>
    <property type="project" value="UniProtKB-ARBA"/>
</dbReference>
<keyword evidence="7 8" id="KW-0472">Membrane</keyword>
<dbReference type="RefSeq" id="WP_135945247.1">
    <property type="nucleotide sequence ID" value="NZ_BMEI01000003.1"/>
</dbReference>
<gene>
    <name evidence="9" type="ORF">E5162_10625</name>
</gene>
<keyword evidence="6 8" id="KW-1133">Transmembrane helix</keyword>
<dbReference type="PANTHER" id="PTHR33908">
    <property type="entry name" value="MANNOSYLTRANSFERASE YKCB-RELATED"/>
    <property type="match status" value="1"/>
</dbReference>
<accession>A0A4S2H8F8</accession>
<evidence type="ECO:0008006" key="11">
    <source>
        <dbReference type="Google" id="ProtNLM"/>
    </source>
</evidence>
<evidence type="ECO:0000256" key="1">
    <source>
        <dbReference type="ARBA" id="ARBA00004651"/>
    </source>
</evidence>
<evidence type="ECO:0000256" key="6">
    <source>
        <dbReference type="ARBA" id="ARBA00022989"/>
    </source>
</evidence>
<feature type="transmembrane region" description="Helical" evidence="8">
    <location>
        <begin position="188"/>
        <end position="212"/>
    </location>
</feature>
<feature type="transmembrane region" description="Helical" evidence="8">
    <location>
        <begin position="294"/>
        <end position="315"/>
    </location>
</feature>
<dbReference type="OrthoDB" id="4680035at2"/>
<keyword evidence="3" id="KW-0328">Glycosyltransferase</keyword>
<evidence type="ECO:0000313" key="9">
    <source>
        <dbReference type="EMBL" id="TGY92114.1"/>
    </source>
</evidence>
<evidence type="ECO:0000256" key="3">
    <source>
        <dbReference type="ARBA" id="ARBA00022676"/>
    </source>
</evidence>
<keyword evidence="10" id="KW-1185">Reference proteome</keyword>
<feature type="transmembrane region" description="Helical" evidence="8">
    <location>
        <begin position="322"/>
        <end position="342"/>
    </location>
</feature>
<dbReference type="InterPro" id="IPR050297">
    <property type="entry name" value="LipidA_mod_glycosyltrf_83"/>
</dbReference>
<evidence type="ECO:0000256" key="2">
    <source>
        <dbReference type="ARBA" id="ARBA00022475"/>
    </source>
</evidence>
<dbReference type="PANTHER" id="PTHR33908:SF11">
    <property type="entry name" value="MEMBRANE PROTEIN"/>
    <property type="match status" value="1"/>
</dbReference>
<feature type="transmembrane region" description="Helical" evidence="8">
    <location>
        <begin position="93"/>
        <end position="111"/>
    </location>
</feature>
<comment type="caution">
    <text evidence="9">The sequence shown here is derived from an EMBL/GenBank/DDBJ whole genome shotgun (WGS) entry which is preliminary data.</text>
</comment>
<feature type="transmembrane region" description="Helical" evidence="8">
    <location>
        <begin position="224"/>
        <end position="246"/>
    </location>
</feature>
<proteinExistence type="predicted"/>
<evidence type="ECO:0000256" key="8">
    <source>
        <dbReference type="SAM" id="Phobius"/>
    </source>
</evidence>
<comment type="subcellular location">
    <subcellularLocation>
        <location evidence="1">Cell membrane</location>
        <topology evidence="1">Multi-pass membrane protein</topology>
    </subcellularLocation>
</comment>
<evidence type="ECO:0000256" key="4">
    <source>
        <dbReference type="ARBA" id="ARBA00022679"/>
    </source>
</evidence>
<sequence length="520" mass="56770">MLTPAFIICLSFALYAGLLAATFDWELLDHHLFRQAQTATAIRELMRDGPWLAYRIPVLGPPWTVPFEFPLYQIISAKIAGLLELEARHGGRMVAAVSGALCVAALARLAYLLSATRLQIVTISLVFGLSPMMIYWSNAVMIETFALAASLVMTVCACEYLYRDRVWALAGGTLAAICAALAKSTTFGLYLLFVFALFSIEFLRVAWFGFAFRRSAIKGLAEHFFQRVLAGVFLLGPALLIGYAYVDFADRVKTQSVLTGWLTSANLSQWNFGGSRLESLRPIVHDFYAGQPPVLVEALGVLGPVLLALAAMGLLAAGPRYWLRAGGLGLGFLSGPLIFANLYMVHNYYWVAVLPFGAAFIALGLERLIALVARLARRAGLPVGRRRHGVLFAVFALAFAGSSAITMKTFFLDPPTEYRAGLMGAAEAVRAHTEPDDIVHAFGLTWSPALQYFMDRRAVMGTHAGDLTITYALEQGLEPVALVLCESQKSKLDEYTATPLFAGSWQLVAENPLCQTYVRG</sequence>
<reference evidence="9 10" key="1">
    <citation type="journal article" date="2013" name="Int. J. Syst. Evol. Microbiol.">
        <title>Marinicauda pacifica gen. nov., sp. nov., a prosthecate alphaproteobacterium of the family Hyphomonadaceae isolated from deep seawater.</title>
        <authorList>
            <person name="Zhang X.Y."/>
            <person name="Li G.W."/>
            <person name="Wang C.S."/>
            <person name="Zhang Y.J."/>
            <person name="Xu X.W."/>
            <person name="Li H."/>
            <person name="Liu A."/>
            <person name="Liu C."/>
            <person name="Xie B.B."/>
            <person name="Qin Q.L."/>
            <person name="Xu Z."/>
            <person name="Chen X.L."/>
            <person name="Zhou B.C."/>
            <person name="Zhang Y.Z."/>
        </authorList>
    </citation>
    <scope>NUCLEOTIDE SEQUENCE [LARGE SCALE GENOMIC DNA]</scope>
    <source>
        <strain evidence="9 10">P-1 km-3</strain>
    </source>
</reference>
<dbReference type="AlphaFoldDB" id="A0A4S2H8F8"/>
<organism evidence="9 10">
    <name type="scientific">Marinicauda pacifica</name>
    <dbReference type="NCBI Taxonomy" id="1133559"/>
    <lineage>
        <taxon>Bacteria</taxon>
        <taxon>Pseudomonadati</taxon>
        <taxon>Pseudomonadota</taxon>
        <taxon>Alphaproteobacteria</taxon>
        <taxon>Maricaulales</taxon>
        <taxon>Maricaulaceae</taxon>
        <taxon>Marinicauda</taxon>
    </lineage>
</organism>
<dbReference type="GO" id="GO:0005886">
    <property type="term" value="C:plasma membrane"/>
    <property type="evidence" value="ECO:0007669"/>
    <property type="project" value="UniProtKB-SubCell"/>
</dbReference>
<evidence type="ECO:0000256" key="7">
    <source>
        <dbReference type="ARBA" id="ARBA00023136"/>
    </source>
</evidence>
<feature type="transmembrane region" description="Helical" evidence="8">
    <location>
        <begin position="348"/>
        <end position="369"/>
    </location>
</feature>
<dbReference type="GO" id="GO:0016763">
    <property type="term" value="F:pentosyltransferase activity"/>
    <property type="evidence" value="ECO:0007669"/>
    <property type="project" value="TreeGrafter"/>
</dbReference>
<protein>
    <recommendedName>
        <fullName evidence="11">Glycosyltransferase RgtA/B/C/D-like domain-containing protein</fullName>
    </recommendedName>
</protein>